<gene>
    <name evidence="9" type="ORF">KPH14_000793</name>
</gene>
<name>A0AAD9VKL6_9HYME</name>
<dbReference type="FunFam" id="3.30.70.270:FF:000020">
    <property type="entry name" value="Transposon Tf2-6 polyprotein-like Protein"/>
    <property type="match status" value="1"/>
</dbReference>
<keyword evidence="6" id="KW-0863">Zinc-finger</keyword>
<dbReference type="Gene3D" id="3.10.10.10">
    <property type="entry name" value="HIV Type 1 Reverse Transcriptase, subunit A, domain 1"/>
    <property type="match status" value="1"/>
</dbReference>
<dbReference type="InterPro" id="IPR043128">
    <property type="entry name" value="Rev_trsase/Diguanyl_cyclase"/>
</dbReference>
<dbReference type="Proteomes" id="UP001258017">
    <property type="component" value="Unassembled WGS sequence"/>
</dbReference>
<dbReference type="SUPFAM" id="SSF56672">
    <property type="entry name" value="DNA/RNA polymerases"/>
    <property type="match status" value="2"/>
</dbReference>
<protein>
    <recommendedName>
        <fullName evidence="1">RNA-directed DNA polymerase</fullName>
        <ecNumber evidence="1">2.7.7.49</ecNumber>
    </recommendedName>
</protein>
<dbReference type="EC" id="2.7.7.49" evidence="1"/>
<accession>A0AAD9VKL6</accession>
<sequence length="994" mass="113449">MNTRSRKTVTDFEELQLRTVQKKGKVKDISEESTNNKEGSTEIAVHVRQVEERRRETGDWSETESIQSKGSPANSESYSQTVSIQDMMENNTNTGAHYFKDIHELLPTFNPVKPDADIQRWLRKIEEYAILYSWTDIAKKHYALLKLDGVAKRWRDSLPPQERTWEEWKALLADAFPCERSHVSKRLAAESYMKKANQNITEYYYEKLALCNQAEMSDRETVEWIVQGLHNLRVREYLGPLSKYTKPSELLRDLMNTDTFFQDRTSYRNTKDKKSRPEGRVNRTCFNCKEEGHTARTCEKPKQNKCFLCDEVGHYAKYCKKKSSADKPETKGVSNVVLHTQAGRGHEKYFKDAFINGRYMKSYVDLGSSSVTLRKDAADEAGFTYLEGNFEQLIGYGNGIVNPIGKMTGNIRIDDVEAKVPIHIVPSNCQAIPLIVGHPFTEQPHVEVVSRPSELIIKNLENDLSKITPDDGQRKTVLWAKEATVIPNNYLGCIAVQTRLQKQDLCIEGGLKESGQLIPRCLISTDGNGESVLPILNVSGGVVEVTEGATLTRGETVTCSSKDSKREVNEEPVKLEEINTELPEDEAQPIVSILNEFKDLIARTIRQVGCTDRAEMGITLMDANPIVYRPYRVSQHEQRKIESIVEELKEADIIEDSDSPFASPVLLKIEYLGFEISHLGIAPGRRKLTCVVEYPTPTDVREVRRFIGLCSYFRRFVKNFALLARPLTDLLSKNAKFEWNEAHDEAFRKLKMSLASEPVLKIYDPGANCNSLKLLASKRDLSPRIGRWFVKLSEFNYIIKYQRGTSNMVADALSRSPVEEAKEVELTGLPVLGIKISTDWVAAMQRGSKEIMDIRNKLEEGCTKTHEKFSMRNARVYRITKGRWRLYVPEELRQEIVSETHKKLCHVGIDKTLAAIKEAYYFPQMRNIVTEYVNRCVSCLYYKNQSGKPQGFLFPLDKGDTPFADVHMDHLGPFIKTERDNVYVIAIMCGYSKY</sequence>
<dbReference type="InterPro" id="IPR021109">
    <property type="entry name" value="Peptidase_aspartic_dom_sf"/>
</dbReference>
<dbReference type="Gene3D" id="1.10.340.70">
    <property type="match status" value="1"/>
</dbReference>
<dbReference type="InterPro" id="IPR001878">
    <property type="entry name" value="Znf_CCHC"/>
</dbReference>
<feature type="compositionally biased region" description="Basic and acidic residues" evidence="7">
    <location>
        <begin position="48"/>
        <end position="58"/>
    </location>
</feature>
<dbReference type="SUPFAM" id="SSF57756">
    <property type="entry name" value="Retrovirus zinc finger-like domains"/>
    <property type="match status" value="1"/>
</dbReference>
<evidence type="ECO:0000256" key="1">
    <source>
        <dbReference type="ARBA" id="ARBA00012493"/>
    </source>
</evidence>
<comment type="caution">
    <text evidence="9">The sequence shown here is derived from an EMBL/GenBank/DDBJ whole genome shotgun (WGS) entry which is preliminary data.</text>
</comment>
<evidence type="ECO:0000256" key="3">
    <source>
        <dbReference type="ARBA" id="ARBA00022695"/>
    </source>
</evidence>
<evidence type="ECO:0000256" key="2">
    <source>
        <dbReference type="ARBA" id="ARBA00022679"/>
    </source>
</evidence>
<dbReference type="SMART" id="SM00343">
    <property type="entry name" value="ZnF_C2HC"/>
    <property type="match status" value="2"/>
</dbReference>
<organism evidence="9 10">
    <name type="scientific">Odynerus spinipes</name>
    <dbReference type="NCBI Taxonomy" id="1348599"/>
    <lineage>
        <taxon>Eukaryota</taxon>
        <taxon>Metazoa</taxon>
        <taxon>Ecdysozoa</taxon>
        <taxon>Arthropoda</taxon>
        <taxon>Hexapoda</taxon>
        <taxon>Insecta</taxon>
        <taxon>Pterygota</taxon>
        <taxon>Neoptera</taxon>
        <taxon>Endopterygota</taxon>
        <taxon>Hymenoptera</taxon>
        <taxon>Apocrita</taxon>
        <taxon>Aculeata</taxon>
        <taxon>Vespoidea</taxon>
        <taxon>Vespidae</taxon>
        <taxon>Eumeninae</taxon>
        <taxon>Odynerus</taxon>
    </lineage>
</organism>
<dbReference type="AlphaFoldDB" id="A0AAD9VKL6"/>
<dbReference type="GO" id="GO:0003964">
    <property type="term" value="F:RNA-directed DNA polymerase activity"/>
    <property type="evidence" value="ECO:0007669"/>
    <property type="project" value="UniProtKB-EC"/>
</dbReference>
<dbReference type="Pfam" id="PF17921">
    <property type="entry name" value="Integrase_H2C2"/>
    <property type="match status" value="1"/>
</dbReference>
<dbReference type="FunFam" id="1.10.340.70:FF:000001">
    <property type="entry name" value="Retrovirus-related Pol polyprotein from transposon gypsy-like Protein"/>
    <property type="match status" value="1"/>
</dbReference>
<proteinExistence type="predicted"/>
<dbReference type="PANTHER" id="PTHR37984:SF5">
    <property type="entry name" value="PROTEIN NYNRIN-LIKE"/>
    <property type="match status" value="1"/>
</dbReference>
<feature type="non-terminal residue" evidence="9">
    <location>
        <position position="1"/>
    </location>
</feature>
<reference evidence="9" key="2">
    <citation type="journal article" date="2023" name="Commun. Biol.">
        <title>Intrasexual cuticular hydrocarbon dimorphism in a wasp sheds light on hydrocarbon biosynthesis genes in Hymenoptera.</title>
        <authorList>
            <person name="Moris V.C."/>
            <person name="Podsiadlowski L."/>
            <person name="Martin S."/>
            <person name="Oeyen J.P."/>
            <person name="Donath A."/>
            <person name="Petersen M."/>
            <person name="Wilbrandt J."/>
            <person name="Misof B."/>
            <person name="Liedtke D."/>
            <person name="Thamm M."/>
            <person name="Scheiner R."/>
            <person name="Schmitt T."/>
            <person name="Niehuis O."/>
        </authorList>
    </citation>
    <scope>NUCLEOTIDE SEQUENCE</scope>
    <source>
        <strain evidence="9">GBR_01_08_01A</strain>
    </source>
</reference>
<keyword evidence="6" id="KW-0479">Metal-binding</keyword>
<keyword evidence="3" id="KW-0548">Nucleotidyltransferase</keyword>
<dbReference type="InterPro" id="IPR043502">
    <property type="entry name" value="DNA/RNA_pol_sf"/>
</dbReference>
<reference evidence="9" key="1">
    <citation type="submission" date="2021-08" db="EMBL/GenBank/DDBJ databases">
        <authorList>
            <person name="Misof B."/>
            <person name="Oliver O."/>
            <person name="Podsiadlowski L."/>
            <person name="Donath A."/>
            <person name="Peters R."/>
            <person name="Mayer C."/>
            <person name="Rust J."/>
            <person name="Gunkel S."/>
            <person name="Lesny P."/>
            <person name="Martin S."/>
            <person name="Oeyen J.P."/>
            <person name="Petersen M."/>
            <person name="Panagiotis P."/>
            <person name="Wilbrandt J."/>
            <person name="Tanja T."/>
        </authorList>
    </citation>
    <scope>NUCLEOTIDE SEQUENCE</scope>
    <source>
        <strain evidence="9">GBR_01_08_01A</strain>
        <tissue evidence="9">Thorax + abdomen</tissue>
    </source>
</reference>
<dbReference type="Gene3D" id="4.10.60.10">
    <property type="entry name" value="Zinc finger, CCHC-type"/>
    <property type="match status" value="1"/>
</dbReference>
<dbReference type="GO" id="GO:0008270">
    <property type="term" value="F:zinc ion binding"/>
    <property type="evidence" value="ECO:0007669"/>
    <property type="project" value="UniProtKB-KW"/>
</dbReference>
<dbReference type="InterPro" id="IPR036875">
    <property type="entry name" value="Znf_CCHC_sf"/>
</dbReference>
<evidence type="ECO:0000256" key="7">
    <source>
        <dbReference type="SAM" id="MobiDB-lite"/>
    </source>
</evidence>
<dbReference type="Pfam" id="PF00098">
    <property type="entry name" value="zf-CCHC"/>
    <property type="match status" value="1"/>
</dbReference>
<keyword evidence="4" id="KW-0540">Nuclease</keyword>
<dbReference type="Gene3D" id="2.40.70.10">
    <property type="entry name" value="Acid Proteases"/>
    <property type="match status" value="1"/>
</dbReference>
<dbReference type="GO" id="GO:0003676">
    <property type="term" value="F:nucleic acid binding"/>
    <property type="evidence" value="ECO:0007669"/>
    <property type="project" value="InterPro"/>
</dbReference>
<evidence type="ECO:0000256" key="6">
    <source>
        <dbReference type="PROSITE-ProRule" id="PRU00047"/>
    </source>
</evidence>
<evidence type="ECO:0000259" key="8">
    <source>
        <dbReference type="PROSITE" id="PS50158"/>
    </source>
</evidence>
<evidence type="ECO:0000313" key="9">
    <source>
        <dbReference type="EMBL" id="KAK2577954.1"/>
    </source>
</evidence>
<dbReference type="InterPro" id="IPR041588">
    <property type="entry name" value="Integrase_H2C2"/>
</dbReference>
<dbReference type="PANTHER" id="PTHR37984">
    <property type="entry name" value="PROTEIN CBG26694"/>
    <property type="match status" value="1"/>
</dbReference>
<evidence type="ECO:0000256" key="4">
    <source>
        <dbReference type="ARBA" id="ARBA00022722"/>
    </source>
</evidence>
<dbReference type="InterPro" id="IPR050951">
    <property type="entry name" value="Retrovirus_Pol_polyprotein"/>
</dbReference>
<feature type="compositionally biased region" description="Polar residues" evidence="7">
    <location>
        <begin position="63"/>
        <end position="80"/>
    </location>
</feature>
<evidence type="ECO:0000256" key="5">
    <source>
        <dbReference type="ARBA" id="ARBA00022759"/>
    </source>
</evidence>
<evidence type="ECO:0000313" key="10">
    <source>
        <dbReference type="Proteomes" id="UP001258017"/>
    </source>
</evidence>
<dbReference type="EMBL" id="JAIFRP010000752">
    <property type="protein sequence ID" value="KAK2577954.1"/>
    <property type="molecule type" value="Genomic_DNA"/>
</dbReference>
<keyword evidence="5" id="KW-0378">Hydrolase</keyword>
<feature type="domain" description="CCHC-type" evidence="8">
    <location>
        <begin position="285"/>
        <end position="300"/>
    </location>
</feature>
<feature type="domain" description="CCHC-type" evidence="8">
    <location>
        <begin position="305"/>
        <end position="321"/>
    </location>
</feature>
<keyword evidence="6" id="KW-0862">Zinc</keyword>
<dbReference type="PROSITE" id="PS50158">
    <property type="entry name" value="ZF_CCHC"/>
    <property type="match status" value="2"/>
</dbReference>
<feature type="region of interest" description="Disordered" evidence="7">
    <location>
        <begin position="21"/>
        <end position="80"/>
    </location>
</feature>
<dbReference type="Gene3D" id="3.30.70.270">
    <property type="match status" value="1"/>
</dbReference>
<keyword evidence="10" id="KW-1185">Reference proteome</keyword>
<keyword evidence="2" id="KW-0808">Transferase</keyword>
<dbReference type="GO" id="GO:0004519">
    <property type="term" value="F:endonuclease activity"/>
    <property type="evidence" value="ECO:0007669"/>
    <property type="project" value="UniProtKB-KW"/>
</dbReference>
<keyword evidence="5" id="KW-0255">Endonuclease</keyword>